<evidence type="ECO:0000256" key="3">
    <source>
        <dbReference type="ARBA" id="ARBA00022946"/>
    </source>
</evidence>
<dbReference type="FunFam" id="6.10.250.3440:FF:000001">
    <property type="entry name" value="Mitochondrial ribosomal protein L40"/>
    <property type="match status" value="1"/>
</dbReference>
<dbReference type="Pfam" id="PF09812">
    <property type="entry name" value="MRP-L28"/>
    <property type="match status" value="1"/>
</dbReference>
<sequence length="145" mass="17161">MFSMLQRSQVASLVSRGKRTKSKDVVNPATQRIITQLSVLSAARKQPRLLKLCKEDYIKHLVISKAWSLLNKQKQTSQREMLQKQYDSIYKANEDLKKVNKFLFEEANKREQSKRFSLEMRVPTEYPPNKVWYYDYDPNASKNKK</sequence>
<evidence type="ECO:0000256" key="5">
    <source>
        <dbReference type="ARBA" id="ARBA00023128"/>
    </source>
</evidence>
<proteinExistence type="inferred from homology"/>
<dbReference type="OrthoDB" id="2098203at2759"/>
<keyword evidence="5" id="KW-0496">Mitochondrion</keyword>
<evidence type="ECO:0000256" key="7">
    <source>
        <dbReference type="ARBA" id="ARBA00035192"/>
    </source>
</evidence>
<keyword evidence="4" id="KW-0689">Ribosomal protein</keyword>
<keyword evidence="9" id="KW-1185">Reference proteome</keyword>
<organism evidence="8 9">
    <name type="scientific">Pachysolen tannophilus NRRL Y-2460</name>
    <dbReference type="NCBI Taxonomy" id="669874"/>
    <lineage>
        <taxon>Eukaryota</taxon>
        <taxon>Fungi</taxon>
        <taxon>Dikarya</taxon>
        <taxon>Ascomycota</taxon>
        <taxon>Saccharomycotina</taxon>
        <taxon>Pichiomycetes</taxon>
        <taxon>Pachysolenaceae</taxon>
        <taxon>Pachysolen</taxon>
    </lineage>
</organism>
<evidence type="ECO:0000313" key="8">
    <source>
        <dbReference type="EMBL" id="ODV95867.1"/>
    </source>
</evidence>
<dbReference type="GO" id="GO:0032543">
    <property type="term" value="P:mitochondrial translation"/>
    <property type="evidence" value="ECO:0007669"/>
    <property type="project" value="InterPro"/>
</dbReference>
<keyword evidence="6" id="KW-0687">Ribonucleoprotein</keyword>
<dbReference type="InterPro" id="IPR019192">
    <property type="entry name" value="Ribosomal_mL40"/>
</dbReference>
<dbReference type="STRING" id="669874.A0A1E4TVV7"/>
<dbReference type="Proteomes" id="UP000094236">
    <property type="component" value="Unassembled WGS sequence"/>
</dbReference>
<dbReference type="Gene3D" id="6.10.250.3440">
    <property type="match status" value="1"/>
</dbReference>
<dbReference type="EMBL" id="KV454013">
    <property type="protein sequence ID" value="ODV95867.1"/>
    <property type="molecule type" value="Genomic_DNA"/>
</dbReference>
<name>A0A1E4TVV7_PACTA</name>
<comment type="subcellular location">
    <subcellularLocation>
        <location evidence="1">Mitochondrion</location>
    </subcellularLocation>
</comment>
<keyword evidence="3" id="KW-0809">Transit peptide</keyword>
<dbReference type="GO" id="GO:0005762">
    <property type="term" value="C:mitochondrial large ribosomal subunit"/>
    <property type="evidence" value="ECO:0007669"/>
    <property type="project" value="EnsemblFungi"/>
</dbReference>
<accession>A0A1E4TVV7</accession>
<dbReference type="GO" id="GO:0003735">
    <property type="term" value="F:structural constituent of ribosome"/>
    <property type="evidence" value="ECO:0007669"/>
    <property type="project" value="EnsemblFungi"/>
</dbReference>
<comment type="similarity">
    <text evidence="2">Belongs to the mitochondrion-specific ribosomal protein mL40 family.</text>
</comment>
<evidence type="ECO:0000256" key="1">
    <source>
        <dbReference type="ARBA" id="ARBA00004173"/>
    </source>
</evidence>
<dbReference type="PANTHER" id="PTHR39150:SF1">
    <property type="entry name" value="LARGE RIBOSOMAL SUBUNIT PROTEIN ML40"/>
    <property type="match status" value="1"/>
</dbReference>
<evidence type="ECO:0000256" key="6">
    <source>
        <dbReference type="ARBA" id="ARBA00023274"/>
    </source>
</evidence>
<evidence type="ECO:0000256" key="4">
    <source>
        <dbReference type="ARBA" id="ARBA00022980"/>
    </source>
</evidence>
<evidence type="ECO:0000313" key="9">
    <source>
        <dbReference type="Proteomes" id="UP000094236"/>
    </source>
</evidence>
<protein>
    <recommendedName>
        <fullName evidence="7">Large ribosomal subunit protein mL40</fullName>
    </recommendedName>
</protein>
<dbReference type="PANTHER" id="PTHR39150">
    <property type="entry name" value="54S RIBOSOMAL PROTEIN L28, MITOCHONDRIAL"/>
    <property type="match status" value="1"/>
</dbReference>
<dbReference type="AlphaFoldDB" id="A0A1E4TVV7"/>
<dbReference type="InterPro" id="IPR042831">
    <property type="entry name" value="Ribosomal_mL40_fung"/>
</dbReference>
<evidence type="ECO:0000256" key="2">
    <source>
        <dbReference type="ARBA" id="ARBA00009360"/>
    </source>
</evidence>
<gene>
    <name evidence="8" type="ORF">PACTADRAFT_75080</name>
</gene>
<reference evidence="9" key="1">
    <citation type="submission" date="2016-05" db="EMBL/GenBank/DDBJ databases">
        <title>Comparative genomics of biotechnologically important yeasts.</title>
        <authorList>
            <consortium name="DOE Joint Genome Institute"/>
            <person name="Riley R."/>
            <person name="Haridas S."/>
            <person name="Wolfe K.H."/>
            <person name="Lopes M.R."/>
            <person name="Hittinger C.T."/>
            <person name="Goker M."/>
            <person name="Salamov A."/>
            <person name="Wisecaver J."/>
            <person name="Long T.M."/>
            <person name="Aerts A.L."/>
            <person name="Barry K."/>
            <person name="Choi C."/>
            <person name="Clum A."/>
            <person name="Coughlan A.Y."/>
            <person name="Deshpande S."/>
            <person name="Douglass A.P."/>
            <person name="Hanson S.J."/>
            <person name="Klenk H.-P."/>
            <person name="Labutti K."/>
            <person name="Lapidus A."/>
            <person name="Lindquist E."/>
            <person name="Lipzen A."/>
            <person name="Meier-Kolthoff J.P."/>
            <person name="Ohm R.A."/>
            <person name="Otillar R.P."/>
            <person name="Pangilinan J."/>
            <person name="Peng Y."/>
            <person name="Rokas A."/>
            <person name="Rosa C.A."/>
            <person name="Scheuner C."/>
            <person name="Sibirny A.A."/>
            <person name="Slot J.C."/>
            <person name="Stielow J.B."/>
            <person name="Sun H."/>
            <person name="Kurtzman C.P."/>
            <person name="Blackwell M."/>
            <person name="Grigoriev I.V."/>
            <person name="Jeffries T.W."/>
        </authorList>
    </citation>
    <scope>NUCLEOTIDE SEQUENCE [LARGE SCALE GENOMIC DNA]</scope>
    <source>
        <strain evidence="9">NRRL Y-2460</strain>
    </source>
</reference>